<name>A0ABT7IWK6_9ACTN</name>
<gene>
    <name evidence="1" type="ORF">QNN03_08765</name>
</gene>
<evidence type="ECO:0000313" key="2">
    <source>
        <dbReference type="Proteomes" id="UP001241926"/>
    </source>
</evidence>
<organism evidence="1 2">
    <name type="scientific">Streptomyces fuscus</name>
    <dbReference type="NCBI Taxonomy" id="3048495"/>
    <lineage>
        <taxon>Bacteria</taxon>
        <taxon>Bacillati</taxon>
        <taxon>Actinomycetota</taxon>
        <taxon>Actinomycetes</taxon>
        <taxon>Kitasatosporales</taxon>
        <taxon>Streptomycetaceae</taxon>
        <taxon>Streptomyces</taxon>
    </lineage>
</organism>
<evidence type="ECO:0000313" key="1">
    <source>
        <dbReference type="EMBL" id="MDL2076526.1"/>
    </source>
</evidence>
<protein>
    <recommendedName>
        <fullName evidence="3">DUF1877 family protein</fullName>
    </recommendedName>
</protein>
<reference evidence="1 2" key="1">
    <citation type="submission" date="2023-05" db="EMBL/GenBank/DDBJ databases">
        <title>Streptomyces fuscus sp. nov., a brown-black pigment producing actinomyces isolated from dry sand of Sea duck farm.</title>
        <authorList>
            <person name="Xie J."/>
            <person name="Shen N."/>
        </authorList>
    </citation>
    <scope>NUCLEOTIDE SEQUENCE [LARGE SCALE GENOMIC DNA]</scope>
    <source>
        <strain evidence="1 2">GXMU-J15</strain>
    </source>
</reference>
<sequence>MGLDITVIIADPSPFTPFPPQKRLSHLRATLLADDTGLWGIDAPCVEEGWVWPEGANSDRFALYEFPGTLGSYKPHFWAGERWDEVREQVDPPLRDDLDALLDGLLGPEDRCTDADLFGEPSPGVLLARSPERVRELAAVWERVRPQLHRVREPFGRASFPDTGWITTYDEFASLLTGWGHVLAEGERRGWCVVGLSG</sequence>
<dbReference type="EMBL" id="JASJUS010000006">
    <property type="protein sequence ID" value="MDL2076526.1"/>
    <property type="molecule type" value="Genomic_DNA"/>
</dbReference>
<accession>A0ABT7IWK6</accession>
<dbReference type="Proteomes" id="UP001241926">
    <property type="component" value="Unassembled WGS sequence"/>
</dbReference>
<proteinExistence type="predicted"/>
<dbReference type="RefSeq" id="WP_093722213.1">
    <property type="nucleotide sequence ID" value="NZ_JASJUS010000006.1"/>
</dbReference>
<comment type="caution">
    <text evidence="1">The sequence shown here is derived from an EMBL/GenBank/DDBJ whole genome shotgun (WGS) entry which is preliminary data.</text>
</comment>
<keyword evidence="2" id="KW-1185">Reference proteome</keyword>
<evidence type="ECO:0008006" key="3">
    <source>
        <dbReference type="Google" id="ProtNLM"/>
    </source>
</evidence>